<accession>A0A517MNV4</accession>
<keyword evidence="4" id="KW-0597">Phosphoprotein</keyword>
<dbReference type="EMBL" id="CP036262">
    <property type="protein sequence ID" value="QDS96562.1"/>
    <property type="molecule type" value="Genomic_DNA"/>
</dbReference>
<dbReference type="Gene3D" id="6.10.340.10">
    <property type="match status" value="1"/>
</dbReference>
<dbReference type="Gene3D" id="1.10.287.130">
    <property type="match status" value="1"/>
</dbReference>
<comment type="subcellular location">
    <subcellularLocation>
        <location evidence="2">Membrane</location>
    </subcellularLocation>
</comment>
<dbReference type="SMART" id="SM00304">
    <property type="entry name" value="HAMP"/>
    <property type="match status" value="1"/>
</dbReference>
<keyword evidence="6" id="KW-0418">Kinase</keyword>
<dbReference type="KEGG" id="rml:FF011L_53740"/>
<evidence type="ECO:0000256" key="3">
    <source>
        <dbReference type="ARBA" id="ARBA00012438"/>
    </source>
</evidence>
<dbReference type="PRINTS" id="PR00344">
    <property type="entry name" value="BCTRLSENSOR"/>
</dbReference>
<dbReference type="SUPFAM" id="SSF55874">
    <property type="entry name" value="ATPase domain of HSP90 chaperone/DNA topoisomerase II/histidine kinase"/>
    <property type="match status" value="1"/>
</dbReference>
<dbReference type="CDD" id="cd06225">
    <property type="entry name" value="HAMP"/>
    <property type="match status" value="1"/>
</dbReference>
<dbReference type="PANTHER" id="PTHR43065">
    <property type="entry name" value="SENSOR HISTIDINE KINASE"/>
    <property type="match status" value="1"/>
</dbReference>
<dbReference type="CDD" id="cd00082">
    <property type="entry name" value="HisKA"/>
    <property type="match status" value="1"/>
</dbReference>
<evidence type="ECO:0000256" key="1">
    <source>
        <dbReference type="ARBA" id="ARBA00000085"/>
    </source>
</evidence>
<dbReference type="GO" id="GO:0016020">
    <property type="term" value="C:membrane"/>
    <property type="evidence" value="ECO:0007669"/>
    <property type="project" value="UniProtKB-SubCell"/>
</dbReference>
<dbReference type="InterPro" id="IPR004358">
    <property type="entry name" value="Sig_transdc_His_kin-like_C"/>
</dbReference>
<dbReference type="InterPro" id="IPR003594">
    <property type="entry name" value="HATPase_dom"/>
</dbReference>
<dbReference type="EC" id="2.7.13.3" evidence="3"/>
<dbReference type="Pfam" id="PF00512">
    <property type="entry name" value="HisKA"/>
    <property type="match status" value="1"/>
</dbReference>
<dbReference type="AlphaFoldDB" id="A0A517MNV4"/>
<dbReference type="Proteomes" id="UP000320672">
    <property type="component" value="Chromosome"/>
</dbReference>
<dbReference type="SUPFAM" id="SSF47384">
    <property type="entry name" value="Homodimeric domain of signal transducing histidine kinase"/>
    <property type="match status" value="1"/>
</dbReference>
<evidence type="ECO:0000256" key="6">
    <source>
        <dbReference type="ARBA" id="ARBA00022777"/>
    </source>
</evidence>
<gene>
    <name evidence="10" type="primary">virA</name>
    <name evidence="10" type="ORF">FF011L_53740</name>
</gene>
<feature type="domain" description="Histidine kinase" evidence="8">
    <location>
        <begin position="254"/>
        <end position="478"/>
    </location>
</feature>
<keyword evidence="7" id="KW-0472">Membrane</keyword>
<reference evidence="10 11" key="1">
    <citation type="submission" date="2019-02" db="EMBL/GenBank/DDBJ databases">
        <title>Deep-cultivation of Planctomycetes and their phenomic and genomic characterization uncovers novel biology.</title>
        <authorList>
            <person name="Wiegand S."/>
            <person name="Jogler M."/>
            <person name="Boedeker C."/>
            <person name="Pinto D."/>
            <person name="Vollmers J."/>
            <person name="Rivas-Marin E."/>
            <person name="Kohn T."/>
            <person name="Peeters S.H."/>
            <person name="Heuer A."/>
            <person name="Rast P."/>
            <person name="Oberbeckmann S."/>
            <person name="Bunk B."/>
            <person name="Jeske O."/>
            <person name="Meyerdierks A."/>
            <person name="Storesund J.E."/>
            <person name="Kallscheuer N."/>
            <person name="Luecker S."/>
            <person name="Lage O.M."/>
            <person name="Pohl T."/>
            <person name="Merkel B.J."/>
            <person name="Hornburger P."/>
            <person name="Mueller R.-W."/>
            <person name="Bruemmer F."/>
            <person name="Labrenz M."/>
            <person name="Spormann A.M."/>
            <person name="Op den Camp H."/>
            <person name="Overmann J."/>
            <person name="Amann R."/>
            <person name="Jetten M.S.M."/>
            <person name="Mascher T."/>
            <person name="Medema M.H."/>
            <person name="Devos D.P."/>
            <person name="Kaster A.-K."/>
            <person name="Ovreas L."/>
            <person name="Rohde M."/>
            <person name="Galperin M.Y."/>
            <person name="Jogler C."/>
        </authorList>
    </citation>
    <scope>NUCLEOTIDE SEQUENCE [LARGE SCALE GENOMIC DNA]</scope>
    <source>
        <strain evidence="10 11">FF011L</strain>
    </source>
</reference>
<dbReference type="InterPro" id="IPR003660">
    <property type="entry name" value="HAMP_dom"/>
</dbReference>
<dbReference type="Gene3D" id="3.30.565.10">
    <property type="entry name" value="Histidine kinase-like ATPase, C-terminal domain"/>
    <property type="match status" value="1"/>
</dbReference>
<organism evidence="10 11">
    <name type="scientific">Roseimaritima multifibrata</name>
    <dbReference type="NCBI Taxonomy" id="1930274"/>
    <lineage>
        <taxon>Bacteria</taxon>
        <taxon>Pseudomonadati</taxon>
        <taxon>Planctomycetota</taxon>
        <taxon>Planctomycetia</taxon>
        <taxon>Pirellulales</taxon>
        <taxon>Pirellulaceae</taxon>
        <taxon>Roseimaritima</taxon>
    </lineage>
</organism>
<feature type="domain" description="HAMP" evidence="9">
    <location>
        <begin position="171"/>
        <end position="223"/>
    </location>
</feature>
<dbReference type="RefSeq" id="WP_145354688.1">
    <property type="nucleotide sequence ID" value="NZ_CP036262.1"/>
</dbReference>
<evidence type="ECO:0000256" key="7">
    <source>
        <dbReference type="SAM" id="Phobius"/>
    </source>
</evidence>
<keyword evidence="5 10" id="KW-0808">Transferase</keyword>
<dbReference type="InterPro" id="IPR003661">
    <property type="entry name" value="HisK_dim/P_dom"/>
</dbReference>
<dbReference type="SMART" id="SM00388">
    <property type="entry name" value="HisKA"/>
    <property type="match status" value="1"/>
</dbReference>
<dbReference type="InterPro" id="IPR005467">
    <property type="entry name" value="His_kinase_dom"/>
</dbReference>
<keyword evidence="11" id="KW-1185">Reference proteome</keyword>
<dbReference type="OrthoDB" id="226486at2"/>
<dbReference type="SMART" id="SM00387">
    <property type="entry name" value="HATPase_c"/>
    <property type="match status" value="1"/>
</dbReference>
<proteinExistence type="predicted"/>
<evidence type="ECO:0000313" key="10">
    <source>
        <dbReference type="EMBL" id="QDS96562.1"/>
    </source>
</evidence>
<dbReference type="PANTHER" id="PTHR43065:SF42">
    <property type="entry name" value="TWO-COMPONENT SENSOR PPRA"/>
    <property type="match status" value="1"/>
</dbReference>
<dbReference type="Pfam" id="PF00672">
    <property type="entry name" value="HAMP"/>
    <property type="match status" value="1"/>
</dbReference>
<keyword evidence="7" id="KW-0812">Transmembrane</keyword>
<keyword evidence="7" id="KW-1133">Transmembrane helix</keyword>
<comment type="catalytic activity">
    <reaction evidence="1">
        <text>ATP + protein L-histidine = ADP + protein N-phospho-L-histidine.</text>
        <dbReference type="EC" id="2.7.13.3"/>
    </reaction>
</comment>
<dbReference type="PROSITE" id="PS50885">
    <property type="entry name" value="HAMP"/>
    <property type="match status" value="1"/>
</dbReference>
<dbReference type="PROSITE" id="PS50109">
    <property type="entry name" value="HIS_KIN"/>
    <property type="match status" value="1"/>
</dbReference>
<dbReference type="GO" id="GO:0000155">
    <property type="term" value="F:phosphorelay sensor kinase activity"/>
    <property type="evidence" value="ECO:0007669"/>
    <property type="project" value="InterPro"/>
</dbReference>
<evidence type="ECO:0000259" key="9">
    <source>
        <dbReference type="PROSITE" id="PS50885"/>
    </source>
</evidence>
<name>A0A517MNV4_9BACT</name>
<feature type="transmembrane region" description="Helical" evidence="7">
    <location>
        <begin position="151"/>
        <end position="173"/>
    </location>
</feature>
<dbReference type="Pfam" id="PF02518">
    <property type="entry name" value="HATPase_c"/>
    <property type="match status" value="1"/>
</dbReference>
<evidence type="ECO:0000256" key="4">
    <source>
        <dbReference type="ARBA" id="ARBA00022553"/>
    </source>
</evidence>
<dbReference type="SUPFAM" id="SSF158472">
    <property type="entry name" value="HAMP domain-like"/>
    <property type="match status" value="1"/>
</dbReference>
<dbReference type="InterPro" id="IPR036890">
    <property type="entry name" value="HATPase_C_sf"/>
</dbReference>
<evidence type="ECO:0000259" key="8">
    <source>
        <dbReference type="PROSITE" id="PS50109"/>
    </source>
</evidence>
<sequence>MKLAAKLILVFMIGVFAIVGLFSWQTMRQQKEAQQRQREAFAKRLVDALQPAIIEAYREGGTVQIREAVQITTQHVHGTHLRYMEGKEFEPEMRVTTKRVTSLAVTDAENIETEYTYVPLLIDGTPAGFVEVAEPVIDDQQDYKRSLMASLISLAGVASLSALAIYWGGVWMVGRPLEKLIGQVKQIGDGELEQQPVLQTRDELGHLACAISHMSHRLSEQREKIEAEIGNRIEAQQQLRHADRLSTVGTLAAGVAHEMGTPLNVVAGRAGLIASGKLSSEETRQSALTIKSEAERMTTIIRQLLDFARQKNQAQGTMDLLDLVDKTCQMMQPLADKANTQIIQNKPSEPLMVHGDPAQLQQVVVNLINNAVQAIHGKGTIHVTCDTSPADAISPPPHVPDSPHGFACLEVSDDGGGIRPEHLQHIFEPFYTTKDVGQGTGLGLSIAYGIVRELGGWIAADSNPDAGTSFRVFLPKESNA</sequence>
<dbReference type="InterPro" id="IPR036097">
    <property type="entry name" value="HisK_dim/P_sf"/>
</dbReference>
<feature type="transmembrane region" description="Helical" evidence="7">
    <location>
        <begin position="6"/>
        <end position="24"/>
    </location>
</feature>
<evidence type="ECO:0000313" key="11">
    <source>
        <dbReference type="Proteomes" id="UP000320672"/>
    </source>
</evidence>
<evidence type="ECO:0000256" key="2">
    <source>
        <dbReference type="ARBA" id="ARBA00004370"/>
    </source>
</evidence>
<evidence type="ECO:0000256" key="5">
    <source>
        <dbReference type="ARBA" id="ARBA00022679"/>
    </source>
</evidence>
<protein>
    <recommendedName>
        <fullName evidence="3">histidine kinase</fullName>
        <ecNumber evidence="3">2.7.13.3</ecNumber>
    </recommendedName>
</protein>